<feature type="domain" description="Response regulatory" evidence="7">
    <location>
        <begin position="5"/>
        <end position="120"/>
    </location>
</feature>
<proteinExistence type="predicted"/>
<dbReference type="Proteomes" id="UP000287188">
    <property type="component" value="Unassembled WGS sequence"/>
</dbReference>
<dbReference type="GO" id="GO:0000156">
    <property type="term" value="F:phosphorelay response regulator activity"/>
    <property type="evidence" value="ECO:0007669"/>
    <property type="project" value="TreeGrafter"/>
</dbReference>
<organism evidence="8 9">
    <name type="scientific">Dictyobacter kobayashii</name>
    <dbReference type="NCBI Taxonomy" id="2014872"/>
    <lineage>
        <taxon>Bacteria</taxon>
        <taxon>Bacillati</taxon>
        <taxon>Chloroflexota</taxon>
        <taxon>Ktedonobacteria</taxon>
        <taxon>Ktedonobacterales</taxon>
        <taxon>Dictyobacteraceae</taxon>
        <taxon>Dictyobacter</taxon>
    </lineage>
</organism>
<dbReference type="PROSITE" id="PS50110">
    <property type="entry name" value="RESPONSE_REGULATORY"/>
    <property type="match status" value="1"/>
</dbReference>
<dbReference type="InterPro" id="IPR001789">
    <property type="entry name" value="Sig_transdc_resp-reg_receiver"/>
</dbReference>
<dbReference type="PANTHER" id="PTHR48111:SF1">
    <property type="entry name" value="TWO-COMPONENT RESPONSE REGULATOR ORR33"/>
    <property type="match status" value="1"/>
</dbReference>
<evidence type="ECO:0000256" key="6">
    <source>
        <dbReference type="PROSITE-ProRule" id="PRU00169"/>
    </source>
</evidence>
<evidence type="ECO:0000256" key="1">
    <source>
        <dbReference type="ARBA" id="ARBA00022553"/>
    </source>
</evidence>
<dbReference type="Pfam" id="PF00072">
    <property type="entry name" value="Response_reg"/>
    <property type="match status" value="1"/>
</dbReference>
<dbReference type="SUPFAM" id="SSF52172">
    <property type="entry name" value="CheY-like"/>
    <property type="match status" value="1"/>
</dbReference>
<keyword evidence="5" id="KW-0804">Transcription</keyword>
<evidence type="ECO:0000256" key="4">
    <source>
        <dbReference type="ARBA" id="ARBA00023125"/>
    </source>
</evidence>
<evidence type="ECO:0000256" key="3">
    <source>
        <dbReference type="ARBA" id="ARBA00023015"/>
    </source>
</evidence>
<gene>
    <name evidence="8" type="ORF">KDK_42780</name>
</gene>
<evidence type="ECO:0000256" key="2">
    <source>
        <dbReference type="ARBA" id="ARBA00023012"/>
    </source>
</evidence>
<sequence>MRRLHILFVDSDPHIHDKIKQALGGEFTVQCVGSVPEAKQSLSLSRPDILISEVVVGQESGLDLCRHVRSIPSLRQLPIMLLTSMATLQDKVAGFQAGTDDYVVKPFDVHHLVARIRLLARIKRLERRTTV</sequence>
<dbReference type="SMART" id="SM00448">
    <property type="entry name" value="REC"/>
    <property type="match status" value="1"/>
</dbReference>
<keyword evidence="1" id="KW-0597">Phosphoprotein</keyword>
<evidence type="ECO:0000259" key="7">
    <source>
        <dbReference type="PROSITE" id="PS50110"/>
    </source>
</evidence>
<dbReference type="PANTHER" id="PTHR48111">
    <property type="entry name" value="REGULATOR OF RPOS"/>
    <property type="match status" value="1"/>
</dbReference>
<keyword evidence="2" id="KW-0902">Two-component regulatory system</keyword>
<reference evidence="9" key="1">
    <citation type="submission" date="2018-12" db="EMBL/GenBank/DDBJ databases">
        <title>Tengunoibacter tsumagoiensis gen. nov., sp. nov., Dictyobacter kobayashii sp. nov., D. alpinus sp. nov., and D. joshuensis sp. nov. and description of Dictyobacteraceae fam. nov. within the order Ktedonobacterales isolated from Tengu-no-mugimeshi.</title>
        <authorList>
            <person name="Wang C.M."/>
            <person name="Zheng Y."/>
            <person name="Sakai Y."/>
            <person name="Toyoda A."/>
            <person name="Minakuchi Y."/>
            <person name="Abe K."/>
            <person name="Yokota A."/>
            <person name="Yabe S."/>
        </authorList>
    </citation>
    <scope>NUCLEOTIDE SEQUENCE [LARGE SCALE GENOMIC DNA]</scope>
    <source>
        <strain evidence="9">Uno11</strain>
    </source>
</reference>
<dbReference type="OrthoDB" id="163258at2"/>
<evidence type="ECO:0000256" key="5">
    <source>
        <dbReference type="ARBA" id="ARBA00023163"/>
    </source>
</evidence>
<dbReference type="GO" id="GO:0000976">
    <property type="term" value="F:transcription cis-regulatory region binding"/>
    <property type="evidence" value="ECO:0007669"/>
    <property type="project" value="TreeGrafter"/>
</dbReference>
<keyword evidence="4" id="KW-0238">DNA-binding</keyword>
<dbReference type="Gene3D" id="3.40.50.2300">
    <property type="match status" value="1"/>
</dbReference>
<keyword evidence="9" id="KW-1185">Reference proteome</keyword>
<dbReference type="EMBL" id="BIFS01000001">
    <property type="protein sequence ID" value="GCE20478.1"/>
    <property type="molecule type" value="Genomic_DNA"/>
</dbReference>
<comment type="caution">
    <text evidence="6">Lacks conserved residue(s) required for the propagation of feature annotation.</text>
</comment>
<name>A0A402AMQ8_9CHLR</name>
<dbReference type="InterPro" id="IPR039420">
    <property type="entry name" value="WalR-like"/>
</dbReference>
<evidence type="ECO:0000313" key="9">
    <source>
        <dbReference type="Proteomes" id="UP000287188"/>
    </source>
</evidence>
<evidence type="ECO:0000313" key="8">
    <source>
        <dbReference type="EMBL" id="GCE20478.1"/>
    </source>
</evidence>
<dbReference type="InterPro" id="IPR011006">
    <property type="entry name" value="CheY-like_superfamily"/>
</dbReference>
<dbReference type="AlphaFoldDB" id="A0A402AMQ8"/>
<comment type="caution">
    <text evidence="8">The sequence shown here is derived from an EMBL/GenBank/DDBJ whole genome shotgun (WGS) entry which is preliminary data.</text>
</comment>
<dbReference type="GO" id="GO:0005829">
    <property type="term" value="C:cytosol"/>
    <property type="evidence" value="ECO:0007669"/>
    <property type="project" value="TreeGrafter"/>
</dbReference>
<dbReference type="GO" id="GO:0032993">
    <property type="term" value="C:protein-DNA complex"/>
    <property type="evidence" value="ECO:0007669"/>
    <property type="project" value="TreeGrafter"/>
</dbReference>
<keyword evidence="3" id="KW-0805">Transcription regulation</keyword>
<dbReference type="RefSeq" id="WP_126552150.1">
    <property type="nucleotide sequence ID" value="NZ_BIFS01000001.1"/>
</dbReference>
<accession>A0A402AMQ8</accession>
<protein>
    <recommendedName>
        <fullName evidence="7">Response regulatory domain-containing protein</fullName>
    </recommendedName>
</protein>
<dbReference type="GO" id="GO:0006355">
    <property type="term" value="P:regulation of DNA-templated transcription"/>
    <property type="evidence" value="ECO:0007669"/>
    <property type="project" value="TreeGrafter"/>
</dbReference>